<proteinExistence type="inferred from homology"/>
<keyword evidence="2 3" id="KW-0418">Kinase</keyword>
<dbReference type="GO" id="GO:0005536">
    <property type="term" value="F:D-glucose binding"/>
    <property type="evidence" value="ECO:0007669"/>
    <property type="project" value="InterPro"/>
</dbReference>
<keyword evidence="3" id="KW-0547">Nucleotide-binding</keyword>
<dbReference type="NCBIfam" id="TIGR00749">
    <property type="entry name" value="glk"/>
    <property type="match status" value="1"/>
</dbReference>
<evidence type="ECO:0000256" key="3">
    <source>
        <dbReference type="HAMAP-Rule" id="MF_00524"/>
    </source>
</evidence>
<reference evidence="5 6" key="1">
    <citation type="submission" date="2016-11" db="EMBL/GenBank/DDBJ databases">
        <authorList>
            <person name="Jaros S."/>
            <person name="Januszkiewicz K."/>
            <person name="Wedrychowicz H."/>
        </authorList>
    </citation>
    <scope>NUCLEOTIDE SEQUENCE [LARGE SCALE GENOMIC DNA]</scope>
    <source>
        <strain evidence="5 6">GAS138</strain>
    </source>
</reference>
<feature type="binding site" evidence="3">
    <location>
        <begin position="8"/>
        <end position="13"/>
    </location>
    <ligand>
        <name>ATP</name>
        <dbReference type="ChEBI" id="CHEBI:30616"/>
    </ligand>
</feature>
<dbReference type="EMBL" id="LT670817">
    <property type="protein sequence ID" value="SHH23690.1"/>
    <property type="molecule type" value="Genomic_DNA"/>
</dbReference>
<dbReference type="CDD" id="cd24008">
    <property type="entry name" value="ASKHA_NBD_GLK"/>
    <property type="match status" value="1"/>
</dbReference>
<dbReference type="HAMAP" id="MF_00524">
    <property type="entry name" value="Glucokinase"/>
    <property type="match status" value="1"/>
</dbReference>
<keyword evidence="1 3" id="KW-0808">Transferase</keyword>
<dbReference type="Gene3D" id="3.30.420.40">
    <property type="match status" value="1"/>
</dbReference>
<organism evidence="5 6">
    <name type="scientific">Bradyrhizobium erythrophlei</name>
    <dbReference type="NCBI Taxonomy" id="1437360"/>
    <lineage>
        <taxon>Bacteria</taxon>
        <taxon>Pseudomonadati</taxon>
        <taxon>Pseudomonadota</taxon>
        <taxon>Alphaproteobacteria</taxon>
        <taxon>Hyphomicrobiales</taxon>
        <taxon>Nitrobacteraceae</taxon>
        <taxon>Bradyrhizobium</taxon>
    </lineage>
</organism>
<dbReference type="SUPFAM" id="SSF53067">
    <property type="entry name" value="Actin-like ATPase domain"/>
    <property type="match status" value="1"/>
</dbReference>
<dbReference type="GO" id="GO:0005524">
    <property type="term" value="F:ATP binding"/>
    <property type="evidence" value="ECO:0007669"/>
    <property type="project" value="UniProtKB-UniRule"/>
</dbReference>
<dbReference type="OrthoDB" id="9800595at2"/>
<dbReference type="AlphaFoldDB" id="A0A1M5RC37"/>
<accession>A0A1M5RC37</accession>
<dbReference type="PANTHER" id="PTHR47690:SF1">
    <property type="entry name" value="GLUCOKINASE"/>
    <property type="match status" value="1"/>
</dbReference>
<keyword evidence="3" id="KW-0963">Cytoplasm</keyword>
<dbReference type="Proteomes" id="UP000189796">
    <property type="component" value="Chromosome I"/>
</dbReference>
<dbReference type="EC" id="2.7.1.2" evidence="3"/>
<dbReference type="RefSeq" id="WP_079603012.1">
    <property type="nucleotide sequence ID" value="NZ_LT670817.1"/>
</dbReference>
<evidence type="ECO:0000256" key="4">
    <source>
        <dbReference type="RuleBase" id="RU004046"/>
    </source>
</evidence>
<protein>
    <recommendedName>
        <fullName evidence="3">Glucokinase</fullName>
        <ecNumber evidence="3">2.7.1.2</ecNumber>
    </recommendedName>
    <alternativeName>
        <fullName evidence="3">Glucose kinase</fullName>
    </alternativeName>
</protein>
<dbReference type="InterPro" id="IPR043129">
    <property type="entry name" value="ATPase_NBD"/>
</dbReference>
<evidence type="ECO:0000313" key="5">
    <source>
        <dbReference type="EMBL" id="SHH23690.1"/>
    </source>
</evidence>
<dbReference type="GO" id="GO:0006096">
    <property type="term" value="P:glycolytic process"/>
    <property type="evidence" value="ECO:0007669"/>
    <property type="project" value="UniProtKB-UniRule"/>
</dbReference>
<name>A0A1M5RC37_9BRAD</name>
<comment type="similarity">
    <text evidence="3 4">Belongs to the bacterial glucokinase family.</text>
</comment>
<evidence type="ECO:0000256" key="1">
    <source>
        <dbReference type="ARBA" id="ARBA00022679"/>
    </source>
</evidence>
<gene>
    <name evidence="3" type="primary">glk</name>
    <name evidence="5" type="ORF">SAMN05443248_4165</name>
</gene>
<dbReference type="GO" id="GO:0005829">
    <property type="term" value="C:cytosol"/>
    <property type="evidence" value="ECO:0007669"/>
    <property type="project" value="TreeGrafter"/>
</dbReference>
<keyword evidence="3" id="KW-0324">Glycolysis</keyword>
<dbReference type="Gene3D" id="3.40.367.20">
    <property type="match status" value="1"/>
</dbReference>
<comment type="subcellular location">
    <subcellularLocation>
        <location evidence="3">Cytoplasm</location>
    </subcellularLocation>
</comment>
<sequence length="317" mass="33270">MDGRRIIGDIGGTNARFAIAEGGKYRELMHVEVGRFGSLHDALTDYLNGLPPALRSGLDGALAVARPVFGDRVALTNLGWSFSMSDLRRSLGLGSLKVVNDFAATAMAVPHLPDADVFPVGPRTREAAGPIGIIGPGTGLGVSALIPDGRKWVIVAGEGGHVTLPSASKEEDAIIEVLRTRWSHVSAERVLSGAGLVSLYEALCTIDGSAARALTPADVTRYAIGRTDLQCVKAFSQFCAFLGSVAGDLALTFGATSGIYIAGGILLRFKEAFASSPFRERFERKGRFAGMLAKIPTCLILEESPALLGLAHLPLAG</sequence>
<dbReference type="InterPro" id="IPR050201">
    <property type="entry name" value="Bacterial_glucokinase"/>
</dbReference>
<evidence type="ECO:0000313" key="6">
    <source>
        <dbReference type="Proteomes" id="UP000189796"/>
    </source>
</evidence>
<comment type="catalytic activity">
    <reaction evidence="3">
        <text>D-glucose + ATP = D-glucose 6-phosphate + ADP + H(+)</text>
        <dbReference type="Rhea" id="RHEA:17825"/>
        <dbReference type="ChEBI" id="CHEBI:4167"/>
        <dbReference type="ChEBI" id="CHEBI:15378"/>
        <dbReference type="ChEBI" id="CHEBI:30616"/>
        <dbReference type="ChEBI" id="CHEBI:61548"/>
        <dbReference type="ChEBI" id="CHEBI:456216"/>
        <dbReference type="EC" id="2.7.1.2"/>
    </reaction>
</comment>
<dbReference type="PANTHER" id="PTHR47690">
    <property type="entry name" value="GLUCOKINASE"/>
    <property type="match status" value="1"/>
</dbReference>
<dbReference type="GO" id="GO:0004340">
    <property type="term" value="F:glucokinase activity"/>
    <property type="evidence" value="ECO:0007669"/>
    <property type="project" value="UniProtKB-UniRule"/>
</dbReference>
<dbReference type="Pfam" id="PF02685">
    <property type="entry name" value="Glucokinase"/>
    <property type="match status" value="1"/>
</dbReference>
<keyword evidence="3" id="KW-0067">ATP-binding</keyword>
<dbReference type="InterPro" id="IPR003836">
    <property type="entry name" value="Glucokinase"/>
</dbReference>
<evidence type="ECO:0000256" key="2">
    <source>
        <dbReference type="ARBA" id="ARBA00022777"/>
    </source>
</evidence>